<reference evidence="1 2" key="1">
    <citation type="submission" date="2023-05" db="EMBL/GenBank/DDBJ databases">
        <title>Draft genome of Paenibacillus sp. CCS26.</title>
        <authorList>
            <person name="Akita H."/>
            <person name="Shinto Y."/>
            <person name="Kimura Z."/>
        </authorList>
    </citation>
    <scope>NUCLEOTIDE SEQUENCE [LARGE SCALE GENOMIC DNA]</scope>
    <source>
        <strain evidence="1 2">CCS26</strain>
    </source>
</reference>
<proteinExistence type="predicted"/>
<organism evidence="1 2">
    <name type="scientific">Paenibacillus glycanilyticus</name>
    <dbReference type="NCBI Taxonomy" id="126569"/>
    <lineage>
        <taxon>Bacteria</taxon>
        <taxon>Bacillati</taxon>
        <taxon>Bacillota</taxon>
        <taxon>Bacilli</taxon>
        <taxon>Bacillales</taxon>
        <taxon>Paenibacillaceae</taxon>
        <taxon>Paenibacillus</taxon>
    </lineage>
</organism>
<sequence length="67" mass="7704">MRIKTRKPSLPIRKAIPPATITNKKSRDHFAKISAFFYKSYLLPLRADFIYMEIVSSSEIDPYINGG</sequence>
<evidence type="ECO:0000313" key="1">
    <source>
        <dbReference type="EMBL" id="GMK47317.1"/>
    </source>
</evidence>
<name>A0ABQ6NSZ2_9BACL</name>
<dbReference type="EMBL" id="BTCL01000018">
    <property type="protein sequence ID" value="GMK47317.1"/>
    <property type="molecule type" value="Genomic_DNA"/>
</dbReference>
<dbReference type="Proteomes" id="UP001285921">
    <property type="component" value="Unassembled WGS sequence"/>
</dbReference>
<evidence type="ECO:0000313" key="2">
    <source>
        <dbReference type="Proteomes" id="UP001285921"/>
    </source>
</evidence>
<accession>A0ABQ6NSZ2</accession>
<keyword evidence="2" id="KW-1185">Reference proteome</keyword>
<protein>
    <submittedName>
        <fullName evidence="1">Uncharacterized protein</fullName>
    </submittedName>
</protein>
<gene>
    <name evidence="1" type="ORF">PghCCS26_44470</name>
</gene>
<comment type="caution">
    <text evidence="1">The sequence shown here is derived from an EMBL/GenBank/DDBJ whole genome shotgun (WGS) entry which is preliminary data.</text>
</comment>